<feature type="region of interest" description="Disordered" evidence="1">
    <location>
        <begin position="1"/>
        <end position="38"/>
    </location>
</feature>
<dbReference type="Proteomes" id="UP000745764">
    <property type="component" value="Unassembled WGS sequence"/>
</dbReference>
<organism evidence="2 3">
    <name type="scientific">Aureobasidium uvarum</name>
    <dbReference type="NCBI Taxonomy" id="2773716"/>
    <lineage>
        <taxon>Eukaryota</taxon>
        <taxon>Fungi</taxon>
        <taxon>Dikarya</taxon>
        <taxon>Ascomycota</taxon>
        <taxon>Pezizomycotina</taxon>
        <taxon>Dothideomycetes</taxon>
        <taxon>Dothideomycetidae</taxon>
        <taxon>Dothideales</taxon>
        <taxon>Saccotheciaceae</taxon>
        <taxon>Aureobasidium</taxon>
    </lineage>
</organism>
<sequence length="324" mass="35380">MARQKKAAVAPATPKAGSGDEAPVTPATEVKKTPRKRAPAKVFNKLSTALSSAAPVDVTFENDTVQSKPLAKDANHGQTVRLVAAQPFELVASCMLDNGLQAIIIKPSAPFPFMKLPKILRTRILSLNLAPTTKGRIEIVTESKSGSVKTKDYSKEFKEDAHCTHAKHRVAIAQLNKEIAVEARQILYSYKLRFDSTTTLLNFLSLVGEEARKAMSTIAIVSYIKATAMPCMNMLADCRNLEKVVIVGGVGTNSTPQKTAKSFFTESGRLLQTLVHAADGNKDAALNIVTFGKKCFSIKEEDKLVDWDQEQTDEFTELITDKLK</sequence>
<dbReference type="EMBL" id="CAINUL010000017">
    <property type="protein sequence ID" value="CAD0114303.1"/>
    <property type="molecule type" value="Genomic_DNA"/>
</dbReference>
<evidence type="ECO:0000256" key="1">
    <source>
        <dbReference type="SAM" id="MobiDB-lite"/>
    </source>
</evidence>
<gene>
    <name evidence="2" type="ORF">AWRI4620_LOCUS8558</name>
</gene>
<reference evidence="2" key="1">
    <citation type="submission" date="2020-06" db="EMBL/GenBank/DDBJ databases">
        <authorList>
            <person name="Onetto C."/>
        </authorList>
    </citation>
    <scope>NUCLEOTIDE SEQUENCE</scope>
</reference>
<proteinExistence type="predicted"/>
<evidence type="ECO:0000313" key="2">
    <source>
        <dbReference type="EMBL" id="CAD0114303.1"/>
    </source>
</evidence>
<feature type="compositionally biased region" description="Low complexity" evidence="1">
    <location>
        <begin position="7"/>
        <end position="16"/>
    </location>
</feature>
<dbReference type="OrthoDB" id="62952at2759"/>
<name>A0A9N8PV95_9PEZI</name>
<comment type="caution">
    <text evidence="2">The sequence shown here is derived from an EMBL/GenBank/DDBJ whole genome shotgun (WGS) entry which is preliminary data.</text>
</comment>
<protein>
    <submittedName>
        <fullName evidence="2">Uncharacterized protein</fullName>
    </submittedName>
</protein>
<accession>A0A9N8PV95</accession>
<dbReference type="AlphaFoldDB" id="A0A9N8PV95"/>
<keyword evidence="3" id="KW-1185">Reference proteome</keyword>
<evidence type="ECO:0000313" key="3">
    <source>
        <dbReference type="Proteomes" id="UP000745764"/>
    </source>
</evidence>